<feature type="region of interest" description="Disordered" evidence="1">
    <location>
        <begin position="276"/>
        <end position="295"/>
    </location>
</feature>
<dbReference type="EMBL" id="HBHP01007865">
    <property type="protein sequence ID" value="CAD9753851.1"/>
    <property type="molecule type" value="Transcribed_RNA"/>
</dbReference>
<feature type="region of interest" description="Disordered" evidence="1">
    <location>
        <begin position="1"/>
        <end position="61"/>
    </location>
</feature>
<organism evidence="2">
    <name type="scientific">Lotharella oceanica</name>
    <dbReference type="NCBI Taxonomy" id="641309"/>
    <lineage>
        <taxon>Eukaryota</taxon>
        <taxon>Sar</taxon>
        <taxon>Rhizaria</taxon>
        <taxon>Cercozoa</taxon>
        <taxon>Chlorarachniophyceae</taxon>
        <taxon>Lotharella</taxon>
    </lineage>
</organism>
<protein>
    <submittedName>
        <fullName evidence="2">Uncharacterized protein</fullName>
    </submittedName>
</protein>
<name>A0A7S2X7L6_9EUKA</name>
<evidence type="ECO:0000256" key="1">
    <source>
        <dbReference type="SAM" id="MobiDB-lite"/>
    </source>
</evidence>
<feature type="compositionally biased region" description="Low complexity" evidence="1">
    <location>
        <begin position="44"/>
        <end position="61"/>
    </location>
</feature>
<sequence>MAFGGLGWAADASSSATKFPEELGTSLSEEDTLSASPPARSPMGLAGSGSSSSGPGDSGPGDLTSGSILSLTRNRWLLALLTAWSLGQVLGKGAKNMMAPPAGGGGGALSAAAAAAAVAPGTAPEGSAAAAAAGDGAAGIVGSRRRLVLDIGREKNTWMPPQWAASGRRMEIHMLATFQENGHVSARIGLYLDMGIHGGEWHIEGDALKFWLEIDGFERFDVSLPKGKLYFACNLWGVVLGNQANKNNRLTIQARRFFVREETRTVGTFKIAGVPDDDTEPALSPSRTTFRGGPVDEFDITDYS</sequence>
<dbReference type="AlphaFoldDB" id="A0A7S2X7L6"/>
<gene>
    <name evidence="2" type="ORF">LSP00402_LOCUS4898</name>
</gene>
<proteinExistence type="predicted"/>
<accession>A0A7S2X7L6</accession>
<evidence type="ECO:0000313" key="2">
    <source>
        <dbReference type="EMBL" id="CAD9753851.1"/>
    </source>
</evidence>
<reference evidence="2" key="1">
    <citation type="submission" date="2021-01" db="EMBL/GenBank/DDBJ databases">
        <authorList>
            <person name="Corre E."/>
            <person name="Pelletier E."/>
            <person name="Niang G."/>
            <person name="Scheremetjew M."/>
            <person name="Finn R."/>
            <person name="Kale V."/>
            <person name="Holt S."/>
            <person name="Cochrane G."/>
            <person name="Meng A."/>
            <person name="Brown T."/>
            <person name="Cohen L."/>
        </authorList>
    </citation>
    <scope>NUCLEOTIDE SEQUENCE</scope>
    <source>
        <strain evidence="2">CCMP622</strain>
    </source>
</reference>